<gene>
    <name evidence="1" type="ORF">T4A_8926</name>
</gene>
<reference evidence="1 2" key="1">
    <citation type="submission" date="2015-01" db="EMBL/GenBank/DDBJ databases">
        <title>Evolution of Trichinella species and genotypes.</title>
        <authorList>
            <person name="Korhonen P.K."/>
            <person name="Edoardo P."/>
            <person name="Giuseppe L.R."/>
            <person name="Gasser R.B."/>
        </authorList>
    </citation>
    <scope>NUCLEOTIDE SEQUENCE [LARGE SCALE GENOMIC DNA]</scope>
    <source>
        <strain evidence="1">ISS13</strain>
    </source>
</reference>
<comment type="caution">
    <text evidence="1">The sequence shown here is derived from an EMBL/GenBank/DDBJ whole genome shotgun (WGS) entry which is preliminary data.</text>
</comment>
<name>A0A0V1DQU0_TRIPS</name>
<accession>A0A0V1DQU0</accession>
<dbReference type="Proteomes" id="UP000054632">
    <property type="component" value="Unassembled WGS sequence"/>
</dbReference>
<protein>
    <submittedName>
        <fullName evidence="1">Uncharacterized protein</fullName>
    </submittedName>
</protein>
<dbReference type="AlphaFoldDB" id="A0A0V1DQU0"/>
<organism evidence="1 2">
    <name type="scientific">Trichinella pseudospiralis</name>
    <name type="common">Parasitic roundworm</name>
    <dbReference type="NCBI Taxonomy" id="6337"/>
    <lineage>
        <taxon>Eukaryota</taxon>
        <taxon>Metazoa</taxon>
        <taxon>Ecdysozoa</taxon>
        <taxon>Nematoda</taxon>
        <taxon>Enoplea</taxon>
        <taxon>Dorylaimia</taxon>
        <taxon>Trichinellida</taxon>
        <taxon>Trichinellidae</taxon>
        <taxon>Trichinella</taxon>
    </lineage>
</organism>
<dbReference type="EMBL" id="JYDR01001280">
    <property type="protein sequence ID" value="KRY63347.1"/>
    <property type="molecule type" value="Genomic_DNA"/>
</dbReference>
<proteinExistence type="predicted"/>
<feature type="non-terminal residue" evidence="1">
    <location>
        <position position="1"/>
    </location>
</feature>
<sequence length="38" mass="4339">LSYSGCASKTNLIKVRESGLTFEILNETRFDDLNLFRS</sequence>
<evidence type="ECO:0000313" key="2">
    <source>
        <dbReference type="Proteomes" id="UP000054632"/>
    </source>
</evidence>
<evidence type="ECO:0000313" key="1">
    <source>
        <dbReference type="EMBL" id="KRY63347.1"/>
    </source>
</evidence>